<reference evidence="2" key="2">
    <citation type="submission" date="2021-02" db="EMBL/GenBank/DDBJ databases">
        <authorList>
            <person name="Kimball J.A."/>
            <person name="Haas M.W."/>
            <person name="Macchietto M."/>
            <person name="Kono T."/>
            <person name="Duquette J."/>
            <person name="Shao M."/>
        </authorList>
    </citation>
    <scope>NUCLEOTIDE SEQUENCE</scope>
    <source>
        <tissue evidence="2">Fresh leaf tissue</tissue>
    </source>
</reference>
<feature type="compositionally biased region" description="Low complexity" evidence="1">
    <location>
        <begin position="91"/>
        <end position="104"/>
    </location>
</feature>
<accession>A0A8J5RJ28</accession>
<proteinExistence type="predicted"/>
<dbReference type="Proteomes" id="UP000729402">
    <property type="component" value="Unassembled WGS sequence"/>
</dbReference>
<dbReference type="EMBL" id="JAAALK010000290">
    <property type="protein sequence ID" value="KAG8047722.1"/>
    <property type="molecule type" value="Genomic_DNA"/>
</dbReference>
<feature type="compositionally biased region" description="Polar residues" evidence="1">
    <location>
        <begin position="32"/>
        <end position="41"/>
    </location>
</feature>
<gene>
    <name evidence="2" type="ORF">GUJ93_ZPchr0008g11528</name>
</gene>
<organism evidence="2 3">
    <name type="scientific">Zizania palustris</name>
    <name type="common">Northern wild rice</name>
    <dbReference type="NCBI Taxonomy" id="103762"/>
    <lineage>
        <taxon>Eukaryota</taxon>
        <taxon>Viridiplantae</taxon>
        <taxon>Streptophyta</taxon>
        <taxon>Embryophyta</taxon>
        <taxon>Tracheophyta</taxon>
        <taxon>Spermatophyta</taxon>
        <taxon>Magnoliopsida</taxon>
        <taxon>Liliopsida</taxon>
        <taxon>Poales</taxon>
        <taxon>Poaceae</taxon>
        <taxon>BOP clade</taxon>
        <taxon>Oryzoideae</taxon>
        <taxon>Oryzeae</taxon>
        <taxon>Zizaniinae</taxon>
        <taxon>Zizania</taxon>
    </lineage>
</organism>
<feature type="compositionally biased region" description="Low complexity" evidence="1">
    <location>
        <begin position="48"/>
        <end position="65"/>
    </location>
</feature>
<dbReference type="AlphaFoldDB" id="A0A8J5RJ28"/>
<reference evidence="2" key="1">
    <citation type="journal article" date="2021" name="bioRxiv">
        <title>Whole Genome Assembly and Annotation of Northern Wild Rice, Zizania palustris L., Supports a Whole Genome Duplication in the Zizania Genus.</title>
        <authorList>
            <person name="Haas M."/>
            <person name="Kono T."/>
            <person name="Macchietto M."/>
            <person name="Millas R."/>
            <person name="McGilp L."/>
            <person name="Shao M."/>
            <person name="Duquette J."/>
            <person name="Hirsch C.N."/>
            <person name="Kimball J."/>
        </authorList>
    </citation>
    <scope>NUCLEOTIDE SEQUENCE</scope>
    <source>
        <tissue evidence="2">Fresh leaf tissue</tissue>
    </source>
</reference>
<feature type="region of interest" description="Disordered" evidence="1">
    <location>
        <begin position="23"/>
        <end position="111"/>
    </location>
</feature>
<evidence type="ECO:0000313" key="2">
    <source>
        <dbReference type="EMBL" id="KAG8047722.1"/>
    </source>
</evidence>
<evidence type="ECO:0000313" key="3">
    <source>
        <dbReference type="Proteomes" id="UP000729402"/>
    </source>
</evidence>
<comment type="caution">
    <text evidence="2">The sequence shown here is derived from an EMBL/GenBank/DDBJ whole genome shotgun (WGS) entry which is preliminary data.</text>
</comment>
<name>A0A8J5RJ28_ZIZPA</name>
<evidence type="ECO:0000256" key="1">
    <source>
        <dbReference type="SAM" id="MobiDB-lite"/>
    </source>
</evidence>
<sequence length="111" mass="12447">MCSGREREPWEERRMRCGIYLEPPAADRSLLHRSTSATAQSPPHRPKAPTATAPRRPEPAASRNPVGRRPLRPQPPDSWSPDYWRPHHPQALASAARSPLSPASRRPEPPV</sequence>
<keyword evidence="3" id="KW-1185">Reference proteome</keyword>
<protein>
    <submittedName>
        <fullName evidence="2">Uncharacterized protein</fullName>
    </submittedName>
</protein>